<comment type="cofactor">
    <cofactor evidence="1">
        <name>pyridoxal 5'-phosphate</name>
        <dbReference type="ChEBI" id="CHEBI:597326"/>
    </cofactor>
</comment>
<reference evidence="6 7" key="1">
    <citation type="submission" date="2016-09" db="EMBL/GenBank/DDBJ databases">
        <title>Pseudoalteromonas amylolytica sp. nov., isolated from the surface seawater.</title>
        <authorList>
            <person name="Wu Y.-H."/>
            <person name="Cheng H."/>
            <person name="Jin X.-B."/>
            <person name="Wang C.-S."/>
            <person name="Xu X.-W."/>
        </authorList>
    </citation>
    <scope>NUCLEOTIDE SEQUENCE [LARGE SCALE GENOMIC DNA]</scope>
    <source>
        <strain evidence="6 7">JW1</strain>
    </source>
</reference>
<dbReference type="PANTHER" id="PTHR42790:SF4">
    <property type="entry name" value="VALINE--PYRUVATE AMINOTRANSFERASE"/>
    <property type="match status" value="1"/>
</dbReference>
<dbReference type="GO" id="GO:0030170">
    <property type="term" value="F:pyridoxal phosphate binding"/>
    <property type="evidence" value="ECO:0007669"/>
    <property type="project" value="InterPro"/>
</dbReference>
<feature type="domain" description="Aminotransferase class I/classII large" evidence="5">
    <location>
        <begin position="18"/>
        <end position="386"/>
    </location>
</feature>
<dbReference type="InterPro" id="IPR004839">
    <property type="entry name" value="Aminotransferase_I/II_large"/>
</dbReference>
<dbReference type="CDD" id="cd00609">
    <property type="entry name" value="AAT_like"/>
    <property type="match status" value="1"/>
</dbReference>
<proteinExistence type="predicted"/>
<organism evidence="6 7">
    <name type="scientific">Pseudoalteromonas amylolytica</name>
    <dbReference type="NCBI Taxonomy" id="1859457"/>
    <lineage>
        <taxon>Bacteria</taxon>
        <taxon>Pseudomonadati</taxon>
        <taxon>Pseudomonadota</taxon>
        <taxon>Gammaproteobacteria</taxon>
        <taxon>Alteromonadales</taxon>
        <taxon>Pseudoalteromonadaceae</taxon>
        <taxon>Pseudoalteromonas</taxon>
    </lineage>
</organism>
<evidence type="ECO:0000256" key="1">
    <source>
        <dbReference type="ARBA" id="ARBA00001933"/>
    </source>
</evidence>
<dbReference type="GO" id="GO:0009042">
    <property type="term" value="F:valine-pyruvate transaminase activity"/>
    <property type="evidence" value="ECO:0007669"/>
    <property type="project" value="TreeGrafter"/>
</dbReference>
<dbReference type="InterPro" id="IPR015421">
    <property type="entry name" value="PyrdxlP-dep_Trfase_major"/>
</dbReference>
<evidence type="ECO:0000256" key="3">
    <source>
        <dbReference type="ARBA" id="ARBA00022679"/>
    </source>
</evidence>
<comment type="caution">
    <text evidence="6">The sequence shown here is derived from an EMBL/GenBank/DDBJ whole genome shotgun (WGS) entry which is preliminary data.</text>
</comment>
<evidence type="ECO:0000313" key="7">
    <source>
        <dbReference type="Proteomes" id="UP000179786"/>
    </source>
</evidence>
<dbReference type="SUPFAM" id="SSF53383">
    <property type="entry name" value="PLP-dependent transferases"/>
    <property type="match status" value="1"/>
</dbReference>
<dbReference type="STRING" id="1859457.BET10_15405"/>
<dbReference type="PANTHER" id="PTHR42790">
    <property type="entry name" value="AMINOTRANSFERASE"/>
    <property type="match status" value="1"/>
</dbReference>
<keyword evidence="2" id="KW-0032">Aminotransferase</keyword>
<dbReference type="Gene3D" id="3.40.640.10">
    <property type="entry name" value="Type I PLP-dependent aspartate aminotransferase-like (Major domain)"/>
    <property type="match status" value="1"/>
</dbReference>
<name>A0A1S1MU47_9GAMM</name>
<dbReference type="GO" id="GO:1901605">
    <property type="term" value="P:alpha-amino acid metabolic process"/>
    <property type="evidence" value="ECO:0007669"/>
    <property type="project" value="TreeGrafter"/>
</dbReference>
<sequence length="409" mass="45661">MIKLAKDINMSLSSDSKQWLNLGVGNPLITKEVEEYWLSVIKSISAEKVAQSVMSYGSTSGDLLLRKTCSELLNKHYGWETTAENILVTNGSQSLFFMLNNIFSGQFNSDSKKIFIPALPEYVGYSGQILNQDGFDARLPTVKNIDDKEFIYKLDIENCHVNRREHGAMILSFPSNPTGKCLSEQEWQFLVKAAENEGIPLIIDCAYGNPFPGLCHQPIDFKMLPNLVYSFSFSKAGIPGSRIGIAVADSALVANLSLSQCNATIQPNAYAQLLANQAINHHDLSRFCHQVLRPMYSDMALFAKTLMMDLFKGINWKMHQYSGGMFLWIQFSDLKCNSQVIYEEAKKHKLIIVPGDVFFFGVDSSSIGGEQCIRISLAVSERTLIEGLSILKNIIHKLLVKKAKAEATF</sequence>
<keyword evidence="4" id="KW-0663">Pyridoxal phosphate</keyword>
<evidence type="ECO:0000256" key="2">
    <source>
        <dbReference type="ARBA" id="ARBA00022576"/>
    </source>
</evidence>
<dbReference type="Pfam" id="PF00155">
    <property type="entry name" value="Aminotran_1_2"/>
    <property type="match status" value="1"/>
</dbReference>
<dbReference type="InterPro" id="IPR050859">
    <property type="entry name" value="Class-I_PLP-dep_aminotransf"/>
</dbReference>
<keyword evidence="3" id="KW-0808">Transferase</keyword>
<protein>
    <recommendedName>
        <fullName evidence="5">Aminotransferase class I/classII large domain-containing protein</fullName>
    </recommendedName>
</protein>
<evidence type="ECO:0000256" key="4">
    <source>
        <dbReference type="ARBA" id="ARBA00022898"/>
    </source>
</evidence>
<accession>A0A1S1MU47</accession>
<keyword evidence="7" id="KW-1185">Reference proteome</keyword>
<gene>
    <name evidence="6" type="ORF">BET10_15405</name>
</gene>
<evidence type="ECO:0000259" key="5">
    <source>
        <dbReference type="Pfam" id="PF00155"/>
    </source>
</evidence>
<dbReference type="AlphaFoldDB" id="A0A1S1MU47"/>
<dbReference type="GO" id="GO:0005829">
    <property type="term" value="C:cytosol"/>
    <property type="evidence" value="ECO:0007669"/>
    <property type="project" value="TreeGrafter"/>
</dbReference>
<dbReference type="Proteomes" id="UP000179786">
    <property type="component" value="Unassembled WGS sequence"/>
</dbReference>
<dbReference type="InterPro" id="IPR015424">
    <property type="entry name" value="PyrdxlP-dep_Trfase"/>
</dbReference>
<dbReference type="EMBL" id="MKJU01000027">
    <property type="protein sequence ID" value="OHU90154.1"/>
    <property type="molecule type" value="Genomic_DNA"/>
</dbReference>
<evidence type="ECO:0000313" key="6">
    <source>
        <dbReference type="EMBL" id="OHU90154.1"/>
    </source>
</evidence>